<dbReference type="Gene3D" id="3.30.70.330">
    <property type="match status" value="1"/>
</dbReference>
<evidence type="ECO:0000313" key="8">
    <source>
        <dbReference type="Proteomes" id="UP000053825"/>
    </source>
</evidence>
<keyword evidence="3" id="KW-0862">Zinc</keyword>
<dbReference type="OrthoDB" id="10023235at2759"/>
<dbReference type="InterPro" id="IPR035979">
    <property type="entry name" value="RBD_domain_sf"/>
</dbReference>
<evidence type="ECO:0000259" key="5">
    <source>
        <dbReference type="PROSITE" id="PS50304"/>
    </source>
</evidence>
<evidence type="ECO:0000313" key="7">
    <source>
        <dbReference type="EMBL" id="KOC70963.1"/>
    </source>
</evidence>
<dbReference type="Pfam" id="PF01753">
    <property type="entry name" value="zf-MYND"/>
    <property type="match status" value="1"/>
</dbReference>
<dbReference type="PANTHER" id="PTHR22948">
    <property type="entry name" value="TUDOR DOMAIN CONTAINING PROTEIN"/>
    <property type="match status" value="1"/>
</dbReference>
<keyword evidence="1" id="KW-0479">Metal-binding</keyword>
<dbReference type="InterPro" id="IPR002999">
    <property type="entry name" value="Tudor"/>
</dbReference>
<dbReference type="InterPro" id="IPR050621">
    <property type="entry name" value="Tudor_domain_containing"/>
</dbReference>
<feature type="domain" description="Tudor" evidence="5">
    <location>
        <begin position="1010"/>
        <end position="1068"/>
    </location>
</feature>
<dbReference type="EMBL" id="KQ414581">
    <property type="protein sequence ID" value="KOC70963.1"/>
    <property type="molecule type" value="Genomic_DNA"/>
</dbReference>
<proteinExistence type="predicted"/>
<keyword evidence="8" id="KW-1185">Reference proteome</keyword>
<accession>A0A0L7RJI9</accession>
<evidence type="ECO:0000256" key="2">
    <source>
        <dbReference type="ARBA" id="ARBA00022771"/>
    </source>
</evidence>
<evidence type="ECO:0000256" key="3">
    <source>
        <dbReference type="ARBA" id="ARBA00022833"/>
    </source>
</evidence>
<dbReference type="PANTHER" id="PTHR22948:SF76">
    <property type="entry name" value="FI20010P1-RELATED"/>
    <property type="match status" value="1"/>
</dbReference>
<keyword evidence="2 4" id="KW-0863">Zinc-finger</keyword>
<dbReference type="STRING" id="597456.A0A0L7RJI9"/>
<name>A0A0L7RJI9_9HYME</name>
<dbReference type="GO" id="GO:0005737">
    <property type="term" value="C:cytoplasm"/>
    <property type="evidence" value="ECO:0007669"/>
    <property type="project" value="UniProtKB-ARBA"/>
</dbReference>
<dbReference type="InterPro" id="IPR012677">
    <property type="entry name" value="Nucleotide-bd_a/b_plait_sf"/>
</dbReference>
<feature type="domain" description="Tudor" evidence="5">
    <location>
        <begin position="809"/>
        <end position="866"/>
    </location>
</feature>
<dbReference type="GO" id="GO:0003676">
    <property type="term" value="F:nucleic acid binding"/>
    <property type="evidence" value="ECO:0007669"/>
    <property type="project" value="InterPro"/>
</dbReference>
<feature type="domain" description="MYND-type" evidence="6">
    <location>
        <begin position="230"/>
        <end position="266"/>
    </location>
</feature>
<evidence type="ECO:0000256" key="1">
    <source>
        <dbReference type="ARBA" id="ARBA00022723"/>
    </source>
</evidence>
<dbReference type="SUPFAM" id="SSF63748">
    <property type="entry name" value="Tudor/PWWP/MBT"/>
    <property type="match status" value="3"/>
</dbReference>
<dbReference type="SUPFAM" id="SSF54928">
    <property type="entry name" value="RNA-binding domain, RBD"/>
    <property type="match status" value="1"/>
</dbReference>
<dbReference type="Gene3D" id="2.40.50.90">
    <property type="match status" value="2"/>
</dbReference>
<dbReference type="PROSITE" id="PS01360">
    <property type="entry name" value="ZF_MYND_1"/>
    <property type="match status" value="1"/>
</dbReference>
<protein>
    <submittedName>
        <fullName evidence="7">Tudor domain-containing protein 1</fullName>
    </submittedName>
</protein>
<dbReference type="Gene3D" id="2.30.30.140">
    <property type="match status" value="4"/>
</dbReference>
<dbReference type="PROSITE" id="PS50304">
    <property type="entry name" value="TUDOR"/>
    <property type="match status" value="2"/>
</dbReference>
<gene>
    <name evidence="7" type="ORF">WH47_04949</name>
</gene>
<dbReference type="SUPFAM" id="SSF144232">
    <property type="entry name" value="HIT/MYND zinc finger-like"/>
    <property type="match status" value="1"/>
</dbReference>
<organism evidence="7 8">
    <name type="scientific">Habropoda laboriosa</name>
    <dbReference type="NCBI Taxonomy" id="597456"/>
    <lineage>
        <taxon>Eukaryota</taxon>
        <taxon>Metazoa</taxon>
        <taxon>Ecdysozoa</taxon>
        <taxon>Arthropoda</taxon>
        <taxon>Hexapoda</taxon>
        <taxon>Insecta</taxon>
        <taxon>Pterygota</taxon>
        <taxon>Neoptera</taxon>
        <taxon>Endopterygota</taxon>
        <taxon>Hymenoptera</taxon>
        <taxon>Apocrita</taxon>
        <taxon>Aculeata</taxon>
        <taxon>Apoidea</taxon>
        <taxon>Anthophila</taxon>
        <taxon>Apidae</taxon>
        <taxon>Habropoda</taxon>
    </lineage>
</organism>
<evidence type="ECO:0000256" key="4">
    <source>
        <dbReference type="PROSITE-ProRule" id="PRU00134"/>
    </source>
</evidence>
<dbReference type="CDD" id="cd20379">
    <property type="entry name" value="Tudor_dTUD-like"/>
    <property type="match status" value="1"/>
</dbReference>
<dbReference type="AlphaFoldDB" id="A0A0L7RJI9"/>
<dbReference type="Pfam" id="PF00567">
    <property type="entry name" value="TUDOR"/>
    <property type="match status" value="3"/>
</dbReference>
<dbReference type="SMART" id="SM00333">
    <property type="entry name" value="TUDOR"/>
    <property type="match status" value="4"/>
</dbReference>
<sequence>MLFFEFIPPNFIEILGSQHGLLQIFNHYGHIKGHFYRPNASWAYITYGTYLEAENAIKDLHNKSPLHLQISFAKEKGSSEVATVKTSAFKNVAQQSENHNVTAVTFANKSLGPGKPLNVFKGIEPNPTLPQYICIEDDDLLYPYPSDAHTYNPYENAEPYASTNTLWTRGKLTVTPDGKRHVSLGRGYTMYDIPYPDPEVHSYISSVYEKRNSDSYEYGEDMLQSAVKVCKLCSKKTKFACERCYYTFYCSKDCLVKDWPRHKVECEAIPSLVMAMQSRPTPQSNTREQTSIKSISNVQIPLRRPKNIQHIKHTENKIDKIRIPEKNHSSLPEKPLQREIQNQNAISDSKDLDSHKKWQKFHTDNVQKIEDDISFSKHTFLSTSEFKDVRIVIKENRDFWVQKVEDEFEIMELMSNLQKDADKAQIVEPINRNVYAVKFENIWHRALITSLFPTKIHYIDFGNDETVLSTEEFREINKYKNIPRFSAKIRLSDAAYEKYKDLKYDNVISVKMISIDSNEVINVEVKDENNKSMPKVTQINNNPIPQIPNTSKANDEPLVTSKTSINNNISNTFNKLKSIISTLTVGKTGFLEFGAELKNNTYRTILMPNDAAPDYEKLQVHLSTICSQMTKHTNHSPNIGDIICGLIANQWYRGCVLSLEPSLKMALIDGSNVQTVDKTLPCPENFLDICTFGAICEVIDAKYKFSTYDSHKFKVITQNVNKEQDKIEIEIIKGKDKLKAFVKPWIPMPEQTGIQYAELKNGSEVCIMAYRSHTLLFVRSLDTAELEHYNSVMQKVAKCAQTSAFLEEPPVVGQMVIAKYDDTNYYRAIVTKIEDDKIAITYVDFGNTEFTNIKKLKSLTDDLKQLHSCITKVTLNDVPEDVPMTKDVSDYLSHLVGTEVRLTCTFNGIHSKDGVHLKLHTGESVNKKISELLVPTSKKSAEEDKTCYLLNDISSARLGNNGDIITAVILYCLGDYMYAMCPLDYDMMYHVFNTLSEKINAYCKTSDHYIPREEELCLALYKDGWYRAACVCRSSTPTTSSLFFIDYGNTEDINHKDIRLMPREFITAPAVASICNIINAADHDGHRSPKIKEILEQEATGSIDSVPVTIKIVNYDLESGMYKVELHD</sequence>
<dbReference type="PROSITE" id="PS50865">
    <property type="entry name" value="ZF_MYND_2"/>
    <property type="match status" value="1"/>
</dbReference>
<dbReference type="Proteomes" id="UP000053825">
    <property type="component" value="Unassembled WGS sequence"/>
</dbReference>
<dbReference type="InterPro" id="IPR035437">
    <property type="entry name" value="SNase_OB-fold_sf"/>
</dbReference>
<dbReference type="GO" id="GO:0008270">
    <property type="term" value="F:zinc ion binding"/>
    <property type="evidence" value="ECO:0007669"/>
    <property type="project" value="UniProtKB-KW"/>
</dbReference>
<reference evidence="7 8" key="1">
    <citation type="submission" date="2015-07" db="EMBL/GenBank/DDBJ databases">
        <title>The genome of Habropoda laboriosa.</title>
        <authorList>
            <person name="Pan H."/>
            <person name="Kapheim K."/>
        </authorList>
    </citation>
    <scope>NUCLEOTIDE SEQUENCE [LARGE SCALE GENOMIC DNA]</scope>
    <source>
        <strain evidence="7">0110345459</strain>
    </source>
</reference>
<dbReference type="Gene3D" id="6.10.140.2220">
    <property type="match status" value="1"/>
</dbReference>
<dbReference type="InterPro" id="IPR002893">
    <property type="entry name" value="Znf_MYND"/>
</dbReference>
<evidence type="ECO:0000259" key="6">
    <source>
        <dbReference type="PROSITE" id="PS50865"/>
    </source>
</evidence>